<feature type="region of interest" description="Disordered" evidence="1">
    <location>
        <begin position="48"/>
        <end position="203"/>
    </location>
</feature>
<evidence type="ECO:0000313" key="3">
    <source>
        <dbReference type="Proteomes" id="UP000309340"/>
    </source>
</evidence>
<name>A0A4U0WHG8_9PEZI</name>
<protein>
    <submittedName>
        <fullName evidence="2">Uncharacterized protein</fullName>
    </submittedName>
</protein>
<evidence type="ECO:0000256" key="1">
    <source>
        <dbReference type="SAM" id="MobiDB-lite"/>
    </source>
</evidence>
<evidence type="ECO:0000313" key="2">
    <source>
        <dbReference type="EMBL" id="TKA62047.1"/>
    </source>
</evidence>
<feature type="compositionally biased region" description="Polar residues" evidence="1">
    <location>
        <begin position="695"/>
        <end position="711"/>
    </location>
</feature>
<feature type="region of interest" description="Disordered" evidence="1">
    <location>
        <begin position="1"/>
        <end position="29"/>
    </location>
</feature>
<accession>A0A4U0WHG8</accession>
<sequence length="737" mass="81205">MPKERDKTTTMNKKRSGDDDPEPDPHDTDAYILWIHREQQRTYAMKVAAVAARKQKLEKESKQAPLSEDGTDDAADNPPSPQTTKRGKEPSKKGKAATVVRSDPEPSPAPKQAESKKKKTKAPEPPPSDSSDSSEESEPAEAPSGAYKKFQLSIRAKPESSKPPVDNPLVKALDDKQVPQVPLVLPPKKPEPKEAPWSGAPKQNRDLVDAANQKRQARALSGPDRPGFKHGIDVSRIHVDPTVELTEENMVLNLYGPVTGTWSFDAYDRAANSRDVTKLKDPRSREAAVSRAVGVWFSKNNWELRCVKCHCEDLKDCVGVPCRACRRTGSVCYFRFCGIDDDGCHRPLRNRCTYLHDGLMLEIATAINRLQPELSADESEQVVTEWLLQHQWRLPREYYDAGAPLRSNFKEFDVPPVACMTPRKGVTGFAAKLNTGKVQKAFGYTGSRPLWGRALHRIEDHVAQFDEKKKGKAREAAAARKIAADTAPKKAELAKQKRDLPTMGPLLELTNQEVQEGSQWANATEWKRRDAEGYRKAQSTIQDRKYMAALASATGMPIQVATPDSGDEKPPTPKPVVEQDKPPTPKQVVEQDKPTAPPGGGKESPDKEAPHKAEVPSRARRPQPKAGDGALQQWQAAPDKIKSEYFQEAAEAKKKQSEQVDKTPQLSNTRTIETSIITSGATTLGGRRIVKRKTQSIIDNGGNVTVESHQGSEVRPPAPEEQETPGPEEGAGDEASA</sequence>
<comment type="caution">
    <text evidence="2">The sequence shown here is derived from an EMBL/GenBank/DDBJ whole genome shotgun (WGS) entry which is preliminary data.</text>
</comment>
<feature type="compositionally biased region" description="Basic and acidic residues" evidence="1">
    <location>
        <begin position="639"/>
        <end position="661"/>
    </location>
</feature>
<gene>
    <name evidence="2" type="ORF">B0A55_12985</name>
</gene>
<dbReference type="EMBL" id="NAJQ01001136">
    <property type="protein sequence ID" value="TKA62047.1"/>
    <property type="molecule type" value="Genomic_DNA"/>
</dbReference>
<feature type="compositionally biased region" description="Basic and acidic residues" evidence="1">
    <location>
        <begin position="15"/>
        <end position="29"/>
    </location>
</feature>
<feature type="compositionally biased region" description="Basic and acidic residues" evidence="1">
    <location>
        <begin position="566"/>
        <end position="593"/>
    </location>
</feature>
<feature type="compositionally biased region" description="Basic and acidic residues" evidence="1">
    <location>
        <begin position="603"/>
        <end position="617"/>
    </location>
</feature>
<dbReference type="AlphaFoldDB" id="A0A4U0WHG8"/>
<feature type="region of interest" description="Disordered" evidence="1">
    <location>
        <begin position="558"/>
        <end position="668"/>
    </location>
</feature>
<feature type="region of interest" description="Disordered" evidence="1">
    <location>
        <begin position="693"/>
        <end position="737"/>
    </location>
</feature>
<reference evidence="2 3" key="1">
    <citation type="submission" date="2017-03" db="EMBL/GenBank/DDBJ databases">
        <title>Genomes of endolithic fungi from Antarctica.</title>
        <authorList>
            <person name="Coleine C."/>
            <person name="Masonjones S."/>
            <person name="Stajich J.E."/>
        </authorList>
    </citation>
    <scope>NUCLEOTIDE SEQUENCE [LARGE SCALE GENOMIC DNA]</scope>
    <source>
        <strain evidence="2 3">CCFEE 5184</strain>
    </source>
</reference>
<dbReference type="Proteomes" id="UP000309340">
    <property type="component" value="Unassembled WGS sequence"/>
</dbReference>
<proteinExistence type="predicted"/>
<keyword evidence="3" id="KW-1185">Reference proteome</keyword>
<organism evidence="2 3">
    <name type="scientific">Friedmanniomyces simplex</name>
    <dbReference type="NCBI Taxonomy" id="329884"/>
    <lineage>
        <taxon>Eukaryota</taxon>
        <taxon>Fungi</taxon>
        <taxon>Dikarya</taxon>
        <taxon>Ascomycota</taxon>
        <taxon>Pezizomycotina</taxon>
        <taxon>Dothideomycetes</taxon>
        <taxon>Dothideomycetidae</taxon>
        <taxon>Mycosphaerellales</taxon>
        <taxon>Teratosphaeriaceae</taxon>
        <taxon>Friedmanniomyces</taxon>
    </lineage>
</organism>